<evidence type="ECO:0000313" key="2">
    <source>
        <dbReference type="Proteomes" id="UP000255082"/>
    </source>
</evidence>
<evidence type="ECO:0000313" key="1">
    <source>
        <dbReference type="EMBL" id="SUA45020.1"/>
    </source>
</evidence>
<accession>A0A378WUJ9</accession>
<name>A0A378WUJ9_9NOCA</name>
<proteinExistence type="predicted"/>
<dbReference type="PANTHER" id="PTHR32015:SF1">
    <property type="entry name" value="LIPASE"/>
    <property type="match status" value="1"/>
</dbReference>
<protein>
    <submittedName>
        <fullName evidence="1">Lipase (Class 2)</fullName>
    </submittedName>
</protein>
<dbReference type="EMBL" id="UGRU01000001">
    <property type="protein sequence ID" value="SUA45020.1"/>
    <property type="molecule type" value="Genomic_DNA"/>
</dbReference>
<reference evidence="1 2" key="1">
    <citation type="submission" date="2018-06" db="EMBL/GenBank/DDBJ databases">
        <authorList>
            <consortium name="Pathogen Informatics"/>
            <person name="Doyle S."/>
        </authorList>
    </citation>
    <scope>NUCLEOTIDE SEQUENCE [LARGE SCALE GENOMIC DNA]</scope>
    <source>
        <strain evidence="1 2">NCTC13184</strain>
    </source>
</reference>
<organism evidence="1 2">
    <name type="scientific">Nocardia africana</name>
    <dbReference type="NCBI Taxonomy" id="134964"/>
    <lineage>
        <taxon>Bacteria</taxon>
        <taxon>Bacillati</taxon>
        <taxon>Actinomycetota</taxon>
        <taxon>Actinomycetes</taxon>
        <taxon>Mycobacteriales</taxon>
        <taxon>Nocardiaceae</taxon>
        <taxon>Nocardia</taxon>
    </lineage>
</organism>
<dbReference type="GO" id="GO:0016298">
    <property type="term" value="F:lipase activity"/>
    <property type="evidence" value="ECO:0007669"/>
    <property type="project" value="TreeGrafter"/>
</dbReference>
<dbReference type="PANTHER" id="PTHR32015">
    <property type="entry name" value="FASTING INDUCED LIPASE"/>
    <property type="match status" value="1"/>
</dbReference>
<gene>
    <name evidence="1" type="ORF">NCTC13184_03542</name>
</gene>
<dbReference type="InterPro" id="IPR002918">
    <property type="entry name" value="Lipase_EstA/Esterase_EstB"/>
</dbReference>
<dbReference type="Pfam" id="PF01674">
    <property type="entry name" value="Lipase_2"/>
    <property type="match status" value="1"/>
</dbReference>
<dbReference type="RefSeq" id="WP_227995209.1">
    <property type="nucleotide sequence ID" value="NZ_JAJFOE010000001.1"/>
</dbReference>
<dbReference type="AlphaFoldDB" id="A0A378WUJ9"/>
<dbReference type="InterPro" id="IPR029058">
    <property type="entry name" value="AB_hydrolase_fold"/>
</dbReference>
<sequence>MEAFVDAVLAHTGVRQVDLVGHSQGVSVARQYMRFDGGTDRADPSANKVRSLIALAGPFRGSDLFGLEPLVREFNLGGTGGVSLFGKIYGIGAAENGSRHEFIRHLNEGGETDPGVRYTTISTRYDELITPYQNSYLTPGPGATVHQITVQDDCPADMTEHANLPYDERVIHFVEQALDPDRGLGPAPCRPVALIPAN</sequence>
<dbReference type="Gene3D" id="3.40.50.1820">
    <property type="entry name" value="alpha/beta hydrolase"/>
    <property type="match status" value="1"/>
</dbReference>
<dbReference type="GO" id="GO:0016042">
    <property type="term" value="P:lipid catabolic process"/>
    <property type="evidence" value="ECO:0007669"/>
    <property type="project" value="InterPro"/>
</dbReference>
<dbReference type="SUPFAM" id="SSF53474">
    <property type="entry name" value="alpha/beta-Hydrolases"/>
    <property type="match status" value="1"/>
</dbReference>
<dbReference type="Proteomes" id="UP000255082">
    <property type="component" value="Unassembled WGS sequence"/>
</dbReference>